<reference evidence="2" key="2">
    <citation type="submission" date="2025-08" db="UniProtKB">
        <authorList>
            <consortium name="Ensembl"/>
        </authorList>
    </citation>
    <scope>IDENTIFICATION</scope>
</reference>
<evidence type="ECO:0000313" key="3">
    <source>
        <dbReference type="Proteomes" id="UP000694556"/>
    </source>
</evidence>
<name>A0A8C3BS22_CAIMO</name>
<feature type="region of interest" description="Disordered" evidence="1">
    <location>
        <begin position="1"/>
        <end position="120"/>
    </location>
</feature>
<evidence type="ECO:0000313" key="2">
    <source>
        <dbReference type="Ensembl" id="ENSCMMP00000009498.1"/>
    </source>
</evidence>
<proteinExistence type="predicted"/>
<dbReference type="Proteomes" id="UP000694556">
    <property type="component" value="Chromosome 20"/>
</dbReference>
<feature type="compositionally biased region" description="Basic residues" evidence="1">
    <location>
        <begin position="69"/>
        <end position="86"/>
    </location>
</feature>
<keyword evidence="3" id="KW-1185">Reference proteome</keyword>
<reference evidence="2" key="1">
    <citation type="submission" date="2018-09" db="EMBL/GenBank/DDBJ databases">
        <title>Common duck and Muscovy duck high density SNP chip.</title>
        <authorList>
            <person name="Vignal A."/>
            <person name="Thebault N."/>
            <person name="Warren W.C."/>
        </authorList>
    </citation>
    <scope>NUCLEOTIDE SEQUENCE [LARGE SCALE GENOMIC DNA]</scope>
</reference>
<reference evidence="2" key="3">
    <citation type="submission" date="2025-09" db="UniProtKB">
        <authorList>
            <consortium name="Ensembl"/>
        </authorList>
    </citation>
    <scope>IDENTIFICATION</scope>
</reference>
<evidence type="ECO:0000256" key="1">
    <source>
        <dbReference type="SAM" id="MobiDB-lite"/>
    </source>
</evidence>
<organism evidence="2 3">
    <name type="scientific">Cairina moschata</name>
    <name type="common">Muscovy duck</name>
    <dbReference type="NCBI Taxonomy" id="8855"/>
    <lineage>
        <taxon>Eukaryota</taxon>
        <taxon>Metazoa</taxon>
        <taxon>Chordata</taxon>
        <taxon>Craniata</taxon>
        <taxon>Vertebrata</taxon>
        <taxon>Euteleostomi</taxon>
        <taxon>Archelosauria</taxon>
        <taxon>Archosauria</taxon>
        <taxon>Dinosauria</taxon>
        <taxon>Saurischia</taxon>
        <taxon>Theropoda</taxon>
        <taxon>Coelurosauria</taxon>
        <taxon>Aves</taxon>
        <taxon>Neognathae</taxon>
        <taxon>Galloanserae</taxon>
        <taxon>Anseriformes</taxon>
        <taxon>Anatidae</taxon>
        <taxon>Anatinae</taxon>
        <taxon>Cairina</taxon>
    </lineage>
</organism>
<protein>
    <submittedName>
        <fullName evidence="2">Uncharacterized protein</fullName>
    </submittedName>
</protein>
<feature type="compositionally biased region" description="Basic residues" evidence="1">
    <location>
        <begin position="1"/>
        <end position="13"/>
    </location>
</feature>
<sequence>MIKNQPVRRRLHPPRPLPARVRPHEAGDAQGARQAEAPDEDAAPAPRRLPRVLEHRGCLVGLPQLPGARRPRRPGKAAVGGRRRRPPGPAQRPPQRRHRRLRRPPPFCRPLTRRPSARAPCAALSRPMEAMPALKRPWRPAGNPTIIRVGKGLQNRLLQAPPYTNVTTKPCPQAPCPAVP</sequence>
<feature type="compositionally biased region" description="Basic residues" evidence="1">
    <location>
        <begin position="94"/>
        <end position="103"/>
    </location>
</feature>
<dbReference type="AlphaFoldDB" id="A0A8C3BS22"/>
<dbReference type="Ensembl" id="ENSCMMT00000010470.1">
    <property type="protein sequence ID" value="ENSCMMP00000009498.1"/>
    <property type="gene ID" value="ENSCMMG00000006038.1"/>
</dbReference>
<accession>A0A8C3BS22</accession>